<dbReference type="PROSITE" id="PS00122">
    <property type="entry name" value="CARBOXYLESTERASE_B_1"/>
    <property type="match status" value="1"/>
</dbReference>
<dbReference type="InterPro" id="IPR029058">
    <property type="entry name" value="AB_hydrolase_fold"/>
</dbReference>
<gene>
    <name evidence="5" type="ORF">SAMN05443550_103346</name>
</gene>
<organism evidence="5 6">
    <name type="scientific">Pedobacter hartonius</name>
    <dbReference type="NCBI Taxonomy" id="425514"/>
    <lineage>
        <taxon>Bacteria</taxon>
        <taxon>Pseudomonadati</taxon>
        <taxon>Bacteroidota</taxon>
        <taxon>Sphingobacteriia</taxon>
        <taxon>Sphingobacteriales</taxon>
        <taxon>Sphingobacteriaceae</taxon>
        <taxon>Pedobacter</taxon>
    </lineage>
</organism>
<keyword evidence="2 3" id="KW-0378">Hydrolase</keyword>
<protein>
    <recommendedName>
        <fullName evidence="3">Carboxylic ester hydrolase</fullName>
        <ecNumber evidence="3">3.1.1.-</ecNumber>
    </recommendedName>
</protein>
<dbReference type="InterPro" id="IPR019826">
    <property type="entry name" value="Carboxylesterase_B_AS"/>
</dbReference>
<dbReference type="RefSeq" id="WP_090555961.1">
    <property type="nucleotide sequence ID" value="NZ_FNRA01000003.1"/>
</dbReference>
<comment type="similarity">
    <text evidence="1 3">Belongs to the type-B carboxylesterase/lipase family.</text>
</comment>
<evidence type="ECO:0000313" key="6">
    <source>
        <dbReference type="Proteomes" id="UP000198850"/>
    </source>
</evidence>
<evidence type="ECO:0000256" key="2">
    <source>
        <dbReference type="ARBA" id="ARBA00022801"/>
    </source>
</evidence>
<dbReference type="EC" id="3.1.1.-" evidence="3"/>
<evidence type="ECO:0000313" key="5">
    <source>
        <dbReference type="EMBL" id="SEA47459.1"/>
    </source>
</evidence>
<keyword evidence="6" id="KW-1185">Reference proteome</keyword>
<dbReference type="OrthoDB" id="9775851at2"/>
<dbReference type="PROSITE" id="PS51257">
    <property type="entry name" value="PROKAR_LIPOPROTEIN"/>
    <property type="match status" value="1"/>
</dbReference>
<feature type="domain" description="Carboxylesterase type B" evidence="4">
    <location>
        <begin position="40"/>
        <end position="495"/>
    </location>
</feature>
<sequence length="516" mass="57337">MRNIHLAFPHIKYQKALSAVCFFAVLFFFCGCSIPAASQSVTVKTNNGYVGGTREKNILVFKGIPYAKPPVGSLRFKAPQPADQWKDTLSCRQFGNIASQYSGSKKGATGSEDCLSLNVYTPFTSGKTKLPIVVWVHGGAMTSGAGKGMDGHAFADQDSIITVTINYRLGVFGFLYMGDQHSGYRNSGNNGLLDCIMALKWIRQNISSFGGDASKVTVMGESAGAKLVSTLLVSPLAKGYFSQLILESGAVQCIRDSTTAKNIRQRLLDTLQLNSPAALLKLSTAQLIDAQNKVCSGAQGTNYFGPVQDGEVITEDPYQYLKQRPDRHVRLLIGTNSAESRIFMNADKRLYQPDQKVLRDWFGNNSPYVSSALGKPIVHPDNISPVITLFTQYMYQMHTYRLAEVLAANDTPFWMYRFDYSRNHSGANHGQELDYVWFSDGKRSFNPEEVQLARQIHLSWVNFIKGGNPGPVSQQEWPLYRKNNKTIMVFDRVAQPEQLKEVYNDPDYPSSGFVLN</sequence>
<proteinExistence type="inferred from homology"/>
<dbReference type="AlphaFoldDB" id="A0A1H4BH07"/>
<evidence type="ECO:0000256" key="1">
    <source>
        <dbReference type="ARBA" id="ARBA00005964"/>
    </source>
</evidence>
<dbReference type="GO" id="GO:0016787">
    <property type="term" value="F:hydrolase activity"/>
    <property type="evidence" value="ECO:0007669"/>
    <property type="project" value="UniProtKB-KW"/>
</dbReference>
<evidence type="ECO:0000256" key="3">
    <source>
        <dbReference type="RuleBase" id="RU361235"/>
    </source>
</evidence>
<dbReference type="InterPro" id="IPR002018">
    <property type="entry name" value="CarbesteraseB"/>
</dbReference>
<dbReference type="SUPFAM" id="SSF53474">
    <property type="entry name" value="alpha/beta-Hydrolases"/>
    <property type="match status" value="1"/>
</dbReference>
<dbReference type="InterPro" id="IPR050309">
    <property type="entry name" value="Type-B_Carboxylest/Lipase"/>
</dbReference>
<reference evidence="5 6" key="1">
    <citation type="submission" date="2016-10" db="EMBL/GenBank/DDBJ databases">
        <authorList>
            <person name="de Groot N.N."/>
        </authorList>
    </citation>
    <scope>NUCLEOTIDE SEQUENCE [LARGE SCALE GENOMIC DNA]</scope>
    <source>
        <strain evidence="5 6">DSM 19033</strain>
    </source>
</reference>
<dbReference type="Pfam" id="PF00135">
    <property type="entry name" value="COesterase"/>
    <property type="match status" value="1"/>
</dbReference>
<name>A0A1H4BH07_9SPHI</name>
<dbReference type="EMBL" id="FNRA01000003">
    <property type="protein sequence ID" value="SEA47459.1"/>
    <property type="molecule type" value="Genomic_DNA"/>
</dbReference>
<evidence type="ECO:0000259" key="4">
    <source>
        <dbReference type="Pfam" id="PF00135"/>
    </source>
</evidence>
<dbReference type="STRING" id="425514.SAMN05443550_103346"/>
<dbReference type="Gene3D" id="3.40.50.1820">
    <property type="entry name" value="alpha/beta hydrolase"/>
    <property type="match status" value="1"/>
</dbReference>
<dbReference type="Proteomes" id="UP000198850">
    <property type="component" value="Unassembled WGS sequence"/>
</dbReference>
<accession>A0A1H4BH07</accession>
<dbReference type="PANTHER" id="PTHR11559">
    <property type="entry name" value="CARBOXYLESTERASE"/>
    <property type="match status" value="1"/>
</dbReference>